<evidence type="ECO:0000313" key="3">
    <source>
        <dbReference type="EMBL" id="MSS56357.1"/>
    </source>
</evidence>
<dbReference type="GeneID" id="93158737"/>
<proteinExistence type="predicted"/>
<gene>
    <name evidence="3" type="primary">srtB</name>
    <name evidence="3" type="ORF">FYJ55_05465</name>
</gene>
<feature type="active site" description="Acyl-thioester intermediate" evidence="2">
    <location>
        <position position="222"/>
    </location>
</feature>
<protein>
    <submittedName>
        <fullName evidence="3">Class B sortase</fullName>
        <ecNumber evidence="3">3.4.22.71</ecNumber>
    </submittedName>
</protein>
<dbReference type="InterPro" id="IPR005754">
    <property type="entry name" value="Sortase"/>
</dbReference>
<dbReference type="Proteomes" id="UP000434241">
    <property type="component" value="Unassembled WGS sequence"/>
</dbReference>
<dbReference type="GO" id="GO:0016787">
    <property type="term" value="F:hydrolase activity"/>
    <property type="evidence" value="ECO:0007669"/>
    <property type="project" value="UniProtKB-KW"/>
</dbReference>
<keyword evidence="4" id="KW-1185">Reference proteome</keyword>
<comment type="caution">
    <text evidence="3">The sequence shown here is derived from an EMBL/GenBank/DDBJ whole genome shotgun (WGS) entry which is preliminary data.</text>
</comment>
<dbReference type="RefSeq" id="WP_154555992.1">
    <property type="nucleotide sequence ID" value="NZ_JAQXZU010000042.1"/>
</dbReference>
<dbReference type="InterPro" id="IPR023365">
    <property type="entry name" value="Sortase_dom-sf"/>
</dbReference>
<sequence length="251" mass="29069">MKKWIYRIVFVVSLCVFGYSAYNLWDIYSQKQQVVTQTKQLEKKVIKKKRENKVEKNVLEPDWAALQAENKNIVGWIYVPGCDISFPVMQSKDNEYYLNHTVSGEYNNRGSIFLDANADAQFQDDNSIIYGHSVEGGGMFTLLKKYCDEDFFKSHPVFYLLTPDANYNCHVFTFAKTTDDSVFYTTSFGDYRLETLDSMKQSSTYFNDMVNTDQKFVSLSTCDLDYGFESSHRFVLTGQLEKTSDDIVLKD</sequence>
<reference evidence="3 4" key="1">
    <citation type="submission" date="2019-08" db="EMBL/GenBank/DDBJ databases">
        <title>In-depth cultivation of the pig gut microbiome towards novel bacterial diversity and tailored functional studies.</title>
        <authorList>
            <person name="Wylensek D."/>
            <person name="Hitch T.C.A."/>
            <person name="Clavel T."/>
        </authorList>
    </citation>
    <scope>NUCLEOTIDE SEQUENCE [LARGE SCALE GENOMIC DNA]</scope>
    <source>
        <strain evidence="3 4">LKV-472-APC-3</strain>
    </source>
</reference>
<keyword evidence="1 3" id="KW-0378">Hydrolase</keyword>
<dbReference type="NCBIfam" id="TIGR03064">
    <property type="entry name" value="sortase_srtB"/>
    <property type="match status" value="1"/>
</dbReference>
<name>A0A6N7VF60_9FIRM</name>
<dbReference type="Pfam" id="PF04203">
    <property type="entry name" value="Sortase"/>
    <property type="match status" value="1"/>
</dbReference>
<evidence type="ECO:0000313" key="4">
    <source>
        <dbReference type="Proteomes" id="UP000434241"/>
    </source>
</evidence>
<dbReference type="AlphaFoldDB" id="A0A6N7VF60"/>
<evidence type="ECO:0000256" key="1">
    <source>
        <dbReference type="ARBA" id="ARBA00022801"/>
    </source>
</evidence>
<dbReference type="InterPro" id="IPR009835">
    <property type="entry name" value="SrtB"/>
</dbReference>
<dbReference type="EC" id="3.4.22.71" evidence="3"/>
<dbReference type="CDD" id="cd05826">
    <property type="entry name" value="Sortase_B"/>
    <property type="match status" value="1"/>
</dbReference>
<evidence type="ECO:0000256" key="2">
    <source>
        <dbReference type="PIRSR" id="PIRSR605754-1"/>
    </source>
</evidence>
<dbReference type="Gene3D" id="2.40.260.10">
    <property type="entry name" value="Sortase"/>
    <property type="match status" value="1"/>
</dbReference>
<feature type="active site" description="Proton donor/acceptor" evidence="2">
    <location>
        <position position="132"/>
    </location>
</feature>
<dbReference type="EMBL" id="VUMR01000023">
    <property type="protein sequence ID" value="MSS56357.1"/>
    <property type="molecule type" value="Genomic_DNA"/>
</dbReference>
<organism evidence="3 4">
    <name type="scientific">Holdemanella porci</name>
    <dbReference type="NCBI Taxonomy" id="2652276"/>
    <lineage>
        <taxon>Bacteria</taxon>
        <taxon>Bacillati</taxon>
        <taxon>Bacillota</taxon>
        <taxon>Erysipelotrichia</taxon>
        <taxon>Erysipelotrichales</taxon>
        <taxon>Erysipelotrichaceae</taxon>
        <taxon>Holdemanella</taxon>
    </lineage>
</organism>
<dbReference type="SUPFAM" id="SSF63817">
    <property type="entry name" value="Sortase"/>
    <property type="match status" value="1"/>
</dbReference>
<accession>A0A6N7VF60</accession>